<feature type="domain" description="Amidohydrolase 3" evidence="1">
    <location>
        <begin position="93"/>
        <end position="574"/>
    </location>
</feature>
<dbReference type="Gene3D" id="3.20.20.140">
    <property type="entry name" value="Metal-dependent hydrolases"/>
    <property type="match status" value="1"/>
</dbReference>
<dbReference type="EMBL" id="PDEM01000033">
    <property type="protein sequence ID" value="PHZ83220.1"/>
    <property type="molecule type" value="Genomic_DNA"/>
</dbReference>
<proteinExistence type="predicted"/>
<dbReference type="PANTHER" id="PTHR22642">
    <property type="entry name" value="IMIDAZOLONEPROPIONASE"/>
    <property type="match status" value="1"/>
</dbReference>
<dbReference type="PROSITE" id="PS51257">
    <property type="entry name" value="PROKAR_LIPOPROTEIN"/>
    <property type="match status" value="1"/>
</dbReference>
<sequence>MARYTPSQGRYAMPPIFKITAVCLSLALFGCGTDNSPPADQIYLGEIITMNDAQPRAEALAVKDGLILAVGDAADVLKHQGGSTVVRHLDTHAMTPGFIDAHGHMAIYALLDSDLNTASPPIGPVTSIPDLLSRLKAHIKDNNLAEDALVFSFGYDDSLLAEKRHPLRTELDSVSETHKILLIHTSGHLAAANSAALAAAGFTDDSPDPKGGSLWRNKTTGKLNGIVDEQAVFRFFSLLQKSPEDSIKSLIKAAHYYASFGITTAQDGQTQTAGLKLLRGAAAQNLLPLDVVSYPKWTEYEAMMATDTVAPGQYQNHVKWGGVKITQDGSPQGKTAYLTQPYHVPPLGQDASYRGHPIMPQAELDSWVEKIFAADQQLLLHCNGDACADMMIAAVDMATEKLGPKDRRPVMIHAQTIRPDQITRLKDLGIIPSFFAAHSFYWGDWHRDEVLGPERAARISPMATAQKAGLHFTLHNDAPVVPPNIIFLMHTAINRTTRSGKILGPAERISAESALKAVTLDAAYQYFEEGQKGSLEVGKQADMVILSQNPLTIAPERLKDVTVLETVNDGKSIYRKD</sequence>
<accession>A0A2G4YLN8</accession>
<dbReference type="InterPro" id="IPR032466">
    <property type="entry name" value="Metal_Hydrolase"/>
</dbReference>
<name>A0A2G4YLN8_9PROT</name>
<dbReference type="InterPro" id="IPR033932">
    <property type="entry name" value="YtcJ-like"/>
</dbReference>
<dbReference type="Gene3D" id="3.10.310.70">
    <property type="match status" value="1"/>
</dbReference>
<dbReference type="AlphaFoldDB" id="A0A2G4YLN8"/>
<dbReference type="InterPro" id="IPR013108">
    <property type="entry name" value="Amidohydro_3"/>
</dbReference>
<evidence type="ECO:0000313" key="3">
    <source>
        <dbReference type="Proteomes" id="UP000229730"/>
    </source>
</evidence>
<organism evidence="2 3">
    <name type="scientific">Paremcibacter congregatus</name>
    <dbReference type="NCBI Taxonomy" id="2043170"/>
    <lineage>
        <taxon>Bacteria</taxon>
        <taxon>Pseudomonadati</taxon>
        <taxon>Pseudomonadota</taxon>
        <taxon>Alphaproteobacteria</taxon>
        <taxon>Emcibacterales</taxon>
        <taxon>Emcibacteraceae</taxon>
        <taxon>Paremcibacter</taxon>
    </lineage>
</organism>
<dbReference type="InterPro" id="IPR011059">
    <property type="entry name" value="Metal-dep_hydrolase_composite"/>
</dbReference>
<dbReference type="Proteomes" id="UP000229730">
    <property type="component" value="Unassembled WGS sequence"/>
</dbReference>
<evidence type="ECO:0000313" key="2">
    <source>
        <dbReference type="EMBL" id="PHZ83220.1"/>
    </source>
</evidence>
<dbReference type="Gene3D" id="2.30.40.10">
    <property type="entry name" value="Urease, subunit C, domain 1"/>
    <property type="match status" value="1"/>
</dbReference>
<reference evidence="2 3" key="1">
    <citation type="submission" date="2017-10" db="EMBL/GenBank/DDBJ databases">
        <title>Frigbacter circumglobatus gen. nov. sp. nov., isolated from sediment cultured in situ.</title>
        <authorList>
            <person name="Zhao Z."/>
        </authorList>
    </citation>
    <scope>NUCLEOTIDE SEQUENCE [LARGE SCALE GENOMIC DNA]</scope>
    <source>
        <strain evidence="2 3">ZYL</strain>
    </source>
</reference>
<dbReference type="SUPFAM" id="SSF51338">
    <property type="entry name" value="Composite domain of metallo-dependent hydrolases"/>
    <property type="match status" value="2"/>
</dbReference>
<dbReference type="PANTHER" id="PTHR22642:SF2">
    <property type="entry name" value="PROTEIN LONG AFTER FAR-RED 3"/>
    <property type="match status" value="1"/>
</dbReference>
<dbReference type="CDD" id="cd01300">
    <property type="entry name" value="YtcJ_like"/>
    <property type="match status" value="1"/>
</dbReference>
<comment type="caution">
    <text evidence="2">The sequence shown here is derived from an EMBL/GenBank/DDBJ whole genome shotgun (WGS) entry which is preliminary data.</text>
</comment>
<evidence type="ECO:0000259" key="1">
    <source>
        <dbReference type="Pfam" id="PF07969"/>
    </source>
</evidence>
<gene>
    <name evidence="2" type="ORF">CRD36_16730</name>
</gene>
<keyword evidence="3" id="KW-1185">Reference proteome</keyword>
<dbReference type="Pfam" id="PF07969">
    <property type="entry name" value="Amidohydro_3"/>
    <property type="match status" value="1"/>
</dbReference>
<dbReference type="InParanoid" id="A0A2G4YLN8"/>
<dbReference type="OrthoDB" id="9811399at2"/>
<protein>
    <recommendedName>
        <fullName evidence="1">Amidohydrolase 3 domain-containing protein</fullName>
    </recommendedName>
</protein>
<dbReference type="SUPFAM" id="SSF51556">
    <property type="entry name" value="Metallo-dependent hydrolases"/>
    <property type="match status" value="1"/>
</dbReference>
<dbReference type="GO" id="GO:0016810">
    <property type="term" value="F:hydrolase activity, acting on carbon-nitrogen (but not peptide) bonds"/>
    <property type="evidence" value="ECO:0007669"/>
    <property type="project" value="InterPro"/>
</dbReference>